<keyword evidence="9 13" id="KW-0963">Cytoplasm</keyword>
<keyword evidence="16" id="KW-1185">Reference proteome</keyword>
<comment type="catalytic activity">
    <reaction evidence="1 13 14">
        <text>D-glyceraldehyde 3-phosphate = dihydroxyacetone phosphate</text>
        <dbReference type="Rhea" id="RHEA:18585"/>
        <dbReference type="ChEBI" id="CHEBI:57642"/>
        <dbReference type="ChEBI" id="CHEBI:59776"/>
        <dbReference type="EC" id="5.3.1.1"/>
    </reaction>
</comment>
<evidence type="ECO:0000256" key="2">
    <source>
        <dbReference type="ARBA" id="ARBA00004742"/>
    </source>
</evidence>
<dbReference type="STRING" id="49186.SAMN05421647_11510"/>
<feature type="binding site" evidence="13">
    <location>
        <position position="174"/>
    </location>
    <ligand>
        <name>substrate</name>
    </ligand>
</feature>
<reference evidence="15 16" key="1">
    <citation type="submission" date="2017-01" db="EMBL/GenBank/DDBJ databases">
        <authorList>
            <person name="Mah S.A."/>
            <person name="Swanson W.J."/>
            <person name="Moy G.W."/>
            <person name="Vacquier V.D."/>
        </authorList>
    </citation>
    <scope>NUCLEOTIDE SEQUENCE [LARGE SCALE GENOMIC DNA]</scope>
    <source>
        <strain evidence="15 16">DSM 7027</strain>
    </source>
</reference>
<dbReference type="UniPathway" id="UPA00109">
    <property type="reaction ID" value="UER00189"/>
</dbReference>
<evidence type="ECO:0000256" key="6">
    <source>
        <dbReference type="ARBA" id="ARBA00011940"/>
    </source>
</evidence>
<dbReference type="UniPathway" id="UPA00138"/>
<dbReference type="InterPro" id="IPR000652">
    <property type="entry name" value="Triosephosphate_isomerase"/>
</dbReference>
<evidence type="ECO:0000313" key="15">
    <source>
        <dbReference type="EMBL" id="SIR03945.1"/>
    </source>
</evidence>
<dbReference type="InterPro" id="IPR020861">
    <property type="entry name" value="Triosephosphate_isomerase_AS"/>
</dbReference>
<evidence type="ECO:0000256" key="13">
    <source>
        <dbReference type="HAMAP-Rule" id="MF_00147"/>
    </source>
</evidence>
<dbReference type="RefSeq" id="WP_076466399.1">
    <property type="nucleotide sequence ID" value="NZ_FTMN01000015.1"/>
</dbReference>
<keyword evidence="11 13" id="KW-0413">Isomerase</keyword>
<dbReference type="EMBL" id="FTMN01000015">
    <property type="protein sequence ID" value="SIR03945.1"/>
    <property type="molecule type" value="Genomic_DNA"/>
</dbReference>
<dbReference type="NCBIfam" id="TIGR00419">
    <property type="entry name" value="tim"/>
    <property type="match status" value="1"/>
</dbReference>
<dbReference type="AlphaFoldDB" id="A0A1N6XNJ4"/>
<evidence type="ECO:0000256" key="3">
    <source>
        <dbReference type="ARBA" id="ARBA00004939"/>
    </source>
</evidence>
<evidence type="ECO:0000313" key="16">
    <source>
        <dbReference type="Proteomes" id="UP000186895"/>
    </source>
</evidence>
<dbReference type="GO" id="GO:0046166">
    <property type="term" value="P:glyceraldehyde-3-phosphate biosynthetic process"/>
    <property type="evidence" value="ECO:0007669"/>
    <property type="project" value="TreeGrafter"/>
</dbReference>
<evidence type="ECO:0000256" key="4">
    <source>
        <dbReference type="ARBA" id="ARBA00007422"/>
    </source>
</evidence>
<dbReference type="PROSITE" id="PS00171">
    <property type="entry name" value="TIM_1"/>
    <property type="match status" value="1"/>
</dbReference>
<dbReference type="eggNOG" id="COG0149">
    <property type="taxonomic scope" value="Bacteria"/>
</dbReference>
<feature type="binding site" evidence="13">
    <location>
        <begin position="9"/>
        <end position="11"/>
    </location>
    <ligand>
        <name>substrate</name>
    </ligand>
</feature>
<evidence type="ECO:0000256" key="11">
    <source>
        <dbReference type="ARBA" id="ARBA00023235"/>
    </source>
</evidence>
<evidence type="ECO:0000256" key="12">
    <source>
        <dbReference type="ARBA" id="ARBA00055680"/>
    </source>
</evidence>
<dbReference type="PROSITE" id="PS51440">
    <property type="entry name" value="TIM_2"/>
    <property type="match status" value="1"/>
</dbReference>
<dbReference type="GO" id="GO:0019563">
    <property type="term" value="P:glycerol catabolic process"/>
    <property type="evidence" value="ECO:0007669"/>
    <property type="project" value="TreeGrafter"/>
</dbReference>
<evidence type="ECO:0000256" key="1">
    <source>
        <dbReference type="ARBA" id="ARBA00000474"/>
    </source>
</evidence>
<dbReference type="HAMAP" id="MF_00147_B">
    <property type="entry name" value="TIM_B"/>
    <property type="match status" value="1"/>
</dbReference>
<organism evidence="15 16">
    <name type="scientific">Marinobacterium stanieri</name>
    <dbReference type="NCBI Taxonomy" id="49186"/>
    <lineage>
        <taxon>Bacteria</taxon>
        <taxon>Pseudomonadati</taxon>
        <taxon>Pseudomonadota</taxon>
        <taxon>Gammaproteobacteria</taxon>
        <taxon>Oceanospirillales</taxon>
        <taxon>Oceanospirillaceae</taxon>
        <taxon>Marinobacterium</taxon>
    </lineage>
</organism>
<sequence length="254" mass="26942">MRKALVIGNWKMNGRQNANEALLNALTAGYDNKLERVDVALCPPSVYLAQAQSLLQAGSIELGAQNVCADVEGAFTGEVSAGMLAEFGCRWVVIGHSERRSLYGEADAQVAEKAKRVLDAGMTPVVCVGETLDERESGLALQRVQSQLRAVLEEVPVEHLAELVVAYEPVWAIGTGLTATPEQAQEVHRALRDTLAAQQVELDEKVRILYGGSVNAANADALFAQPDIDGGLIGGASLKADDFLAICRAAAGES</sequence>
<dbReference type="GO" id="GO:0006094">
    <property type="term" value="P:gluconeogenesis"/>
    <property type="evidence" value="ECO:0007669"/>
    <property type="project" value="UniProtKB-UniRule"/>
</dbReference>
<dbReference type="InterPro" id="IPR022896">
    <property type="entry name" value="TrioseP_Isoase_bac/euk"/>
</dbReference>
<comment type="pathway">
    <text evidence="3">Carbohydrate metabolism; erythritol degradation.</text>
</comment>
<dbReference type="GO" id="GO:0006096">
    <property type="term" value="P:glycolytic process"/>
    <property type="evidence" value="ECO:0007669"/>
    <property type="project" value="UniProtKB-UniRule"/>
</dbReference>
<name>A0A1N6XNJ4_9GAMM</name>
<feature type="binding site" evidence="13">
    <location>
        <position position="213"/>
    </location>
    <ligand>
        <name>substrate</name>
    </ligand>
</feature>
<evidence type="ECO:0000256" key="5">
    <source>
        <dbReference type="ARBA" id="ARBA00011738"/>
    </source>
</evidence>
<dbReference type="GO" id="GO:0005829">
    <property type="term" value="C:cytosol"/>
    <property type="evidence" value="ECO:0007669"/>
    <property type="project" value="TreeGrafter"/>
</dbReference>
<gene>
    <name evidence="13" type="primary">tpiA</name>
    <name evidence="15" type="ORF">SAMN05421647_11510</name>
</gene>
<keyword evidence="10 13" id="KW-0324">Glycolysis</keyword>
<keyword evidence="8 13" id="KW-0312">Gluconeogenesis</keyword>
<evidence type="ECO:0000256" key="8">
    <source>
        <dbReference type="ARBA" id="ARBA00022432"/>
    </source>
</evidence>
<evidence type="ECO:0000256" key="7">
    <source>
        <dbReference type="ARBA" id="ARBA00019397"/>
    </source>
</evidence>
<dbReference type="PANTHER" id="PTHR21139:SF42">
    <property type="entry name" value="TRIOSEPHOSPHATE ISOMERASE"/>
    <property type="match status" value="1"/>
</dbReference>
<dbReference type="SUPFAM" id="SSF51351">
    <property type="entry name" value="Triosephosphate isomerase (TIM)"/>
    <property type="match status" value="1"/>
</dbReference>
<comment type="subunit">
    <text evidence="5 13 14">Homodimer.</text>
</comment>
<proteinExistence type="inferred from homology"/>
<dbReference type="EC" id="5.3.1.1" evidence="6 13"/>
<dbReference type="CDD" id="cd00311">
    <property type="entry name" value="TIM"/>
    <property type="match status" value="1"/>
</dbReference>
<evidence type="ECO:0000256" key="14">
    <source>
        <dbReference type="RuleBase" id="RU363013"/>
    </source>
</evidence>
<dbReference type="Gene3D" id="3.20.20.70">
    <property type="entry name" value="Aldolase class I"/>
    <property type="match status" value="1"/>
</dbReference>
<dbReference type="PANTHER" id="PTHR21139">
    <property type="entry name" value="TRIOSEPHOSPHATE ISOMERASE"/>
    <property type="match status" value="1"/>
</dbReference>
<dbReference type="Pfam" id="PF00121">
    <property type="entry name" value="TIM"/>
    <property type="match status" value="1"/>
</dbReference>
<dbReference type="Proteomes" id="UP000186895">
    <property type="component" value="Unassembled WGS sequence"/>
</dbReference>
<protein>
    <recommendedName>
        <fullName evidence="7 13">Triosephosphate isomerase</fullName>
        <shortName evidence="13">TIM</shortName>
        <shortName evidence="13">TPI</shortName>
        <ecNumber evidence="6 13">5.3.1.1</ecNumber>
    </recommendedName>
    <alternativeName>
        <fullName evidence="13">Triose-phosphate isomerase</fullName>
    </alternativeName>
</protein>
<feature type="active site" description="Electrophile" evidence="13">
    <location>
        <position position="96"/>
    </location>
</feature>
<dbReference type="FunFam" id="3.20.20.70:FF:000020">
    <property type="entry name" value="Triosephosphate isomerase"/>
    <property type="match status" value="1"/>
</dbReference>
<dbReference type="InterPro" id="IPR013785">
    <property type="entry name" value="Aldolase_TIM"/>
</dbReference>
<comment type="subcellular location">
    <subcellularLocation>
        <location evidence="13 14">Cytoplasm</location>
    </subcellularLocation>
</comment>
<dbReference type="InterPro" id="IPR035990">
    <property type="entry name" value="TIM_sf"/>
</dbReference>
<feature type="binding site" evidence="13">
    <location>
        <begin position="234"/>
        <end position="235"/>
    </location>
    <ligand>
        <name>substrate</name>
    </ligand>
</feature>
<comment type="pathway">
    <text evidence="2 13 14">Carbohydrate biosynthesis; gluconeogenesis.</text>
</comment>
<evidence type="ECO:0000256" key="10">
    <source>
        <dbReference type="ARBA" id="ARBA00023152"/>
    </source>
</evidence>
<feature type="active site" description="Proton acceptor" evidence="13">
    <location>
        <position position="168"/>
    </location>
</feature>
<comment type="similarity">
    <text evidence="4 13 14">Belongs to the triosephosphate isomerase family.</text>
</comment>
<evidence type="ECO:0000256" key="9">
    <source>
        <dbReference type="ARBA" id="ARBA00022490"/>
    </source>
</evidence>
<comment type="pathway">
    <text evidence="13 14">Carbohydrate degradation; glycolysis; D-glyceraldehyde 3-phosphate from glycerone phosphate: step 1/1.</text>
</comment>
<accession>A0A1N6XNJ4</accession>
<comment type="function">
    <text evidence="12 13">Involved in the gluconeogenesis. Catalyzes stereospecifically the conversion of dihydroxyacetone phosphate (DHAP) to D-glyceraldehyde-3-phosphate (G3P).</text>
</comment>
<dbReference type="GO" id="GO:0004807">
    <property type="term" value="F:triose-phosphate isomerase activity"/>
    <property type="evidence" value="ECO:0007669"/>
    <property type="project" value="UniProtKB-UniRule"/>
</dbReference>